<dbReference type="PANTHER" id="PTHR32015:SF1">
    <property type="entry name" value="LIPASE"/>
    <property type="match status" value="1"/>
</dbReference>
<feature type="region of interest" description="Disordered" evidence="1">
    <location>
        <begin position="319"/>
        <end position="347"/>
    </location>
</feature>
<dbReference type="WBParaSite" id="PSAMB.scaffold5359size11910.g26442.t1">
    <property type="protein sequence ID" value="PSAMB.scaffold5359size11910.g26442.t1"/>
    <property type="gene ID" value="PSAMB.scaffold5359size11910.g26442"/>
</dbReference>
<sequence length="366" mass="40242">MRAAIVTVLLLSFVPAPSARKITGPISPHFQRWLRANGYGSNDFLRRDLGSRGSFGGKIYENQKIMNQPVVFVHGNSDQALQKDAVSIYQTGWDRTAAFFMKEGYTAAELYATTWGPAETDQALYQSYKCEYVLRIRRFIEAVLAYTKAPKIDIIGHSMGVALSRRAVKGGSECNLGAALSDRVDTLLGLAGVNYGLCTCQYATTTATCNAKDGFFPGQCGSETVCVFTEEDCVQTHYATFLQNLNEDPTKEGDNVFAFWSNNDEVLGQGSMAFGKVTSRIPNMNGFKMYDSLDHMGVKDQTGADQIKAVRDHLIDPTDLRRGGLPEDLSRNGSRVPTRSLPDTSSLFSSSLQSINAHWKNSFNGL</sequence>
<protein>
    <submittedName>
        <fullName evidence="4">Triacylglycerol lipase</fullName>
    </submittedName>
</protein>
<dbReference type="Pfam" id="PF01674">
    <property type="entry name" value="Lipase_2"/>
    <property type="match status" value="1"/>
</dbReference>
<organism evidence="3 4">
    <name type="scientific">Plectus sambesii</name>
    <dbReference type="NCBI Taxonomy" id="2011161"/>
    <lineage>
        <taxon>Eukaryota</taxon>
        <taxon>Metazoa</taxon>
        <taxon>Ecdysozoa</taxon>
        <taxon>Nematoda</taxon>
        <taxon>Chromadorea</taxon>
        <taxon>Plectida</taxon>
        <taxon>Plectina</taxon>
        <taxon>Plectoidea</taxon>
        <taxon>Plectidae</taxon>
        <taxon>Plectus</taxon>
    </lineage>
</organism>
<dbReference type="Gene3D" id="3.40.50.1820">
    <property type="entry name" value="alpha/beta hydrolase"/>
    <property type="match status" value="1"/>
</dbReference>
<accession>A0A914WWB1</accession>
<feature type="signal peptide" evidence="2">
    <location>
        <begin position="1"/>
        <end position="19"/>
    </location>
</feature>
<feature type="compositionally biased region" description="Basic and acidic residues" evidence="1">
    <location>
        <begin position="319"/>
        <end position="330"/>
    </location>
</feature>
<evidence type="ECO:0000313" key="3">
    <source>
        <dbReference type="Proteomes" id="UP000887566"/>
    </source>
</evidence>
<evidence type="ECO:0000256" key="1">
    <source>
        <dbReference type="SAM" id="MobiDB-lite"/>
    </source>
</evidence>
<dbReference type="GO" id="GO:0016298">
    <property type="term" value="F:lipase activity"/>
    <property type="evidence" value="ECO:0007669"/>
    <property type="project" value="TreeGrafter"/>
</dbReference>
<dbReference type="FunFam" id="3.40.50.1820:FF:000191">
    <property type="entry name" value="LIPaSe related"/>
    <property type="match status" value="1"/>
</dbReference>
<dbReference type="AlphaFoldDB" id="A0A914WWB1"/>
<proteinExistence type="predicted"/>
<evidence type="ECO:0000256" key="2">
    <source>
        <dbReference type="SAM" id="SignalP"/>
    </source>
</evidence>
<dbReference type="InterPro" id="IPR029058">
    <property type="entry name" value="AB_hydrolase_fold"/>
</dbReference>
<dbReference type="PANTHER" id="PTHR32015">
    <property type="entry name" value="FASTING INDUCED LIPASE"/>
    <property type="match status" value="1"/>
</dbReference>
<keyword evidence="3" id="KW-1185">Reference proteome</keyword>
<dbReference type="GO" id="GO:0016042">
    <property type="term" value="P:lipid catabolic process"/>
    <property type="evidence" value="ECO:0007669"/>
    <property type="project" value="InterPro"/>
</dbReference>
<dbReference type="SUPFAM" id="SSF53474">
    <property type="entry name" value="alpha/beta-Hydrolases"/>
    <property type="match status" value="1"/>
</dbReference>
<dbReference type="Proteomes" id="UP000887566">
    <property type="component" value="Unplaced"/>
</dbReference>
<feature type="chain" id="PRO_5036880945" evidence="2">
    <location>
        <begin position="20"/>
        <end position="366"/>
    </location>
</feature>
<name>A0A914WWB1_9BILA</name>
<evidence type="ECO:0000313" key="4">
    <source>
        <dbReference type="WBParaSite" id="PSAMB.scaffold5359size11910.g26442.t1"/>
    </source>
</evidence>
<reference evidence="4" key="1">
    <citation type="submission" date="2022-11" db="UniProtKB">
        <authorList>
            <consortium name="WormBaseParasite"/>
        </authorList>
    </citation>
    <scope>IDENTIFICATION</scope>
</reference>
<dbReference type="InterPro" id="IPR002918">
    <property type="entry name" value="Lipase_EstA/Esterase_EstB"/>
</dbReference>
<keyword evidence="2" id="KW-0732">Signal</keyword>